<dbReference type="PANTHER" id="PTHR27001:SF931">
    <property type="entry name" value="OS11G0664100 PROTEIN"/>
    <property type="match status" value="1"/>
</dbReference>
<accession>A0A158QB89</accession>
<dbReference type="InterPro" id="IPR000719">
    <property type="entry name" value="Prot_kinase_dom"/>
</dbReference>
<dbReference type="PROSITE" id="PS50011">
    <property type="entry name" value="PROTEIN_KINASE_DOM"/>
    <property type="match status" value="1"/>
</dbReference>
<dbReference type="InterPro" id="IPR001245">
    <property type="entry name" value="Ser-Thr/Tyr_kinase_cat_dom"/>
</dbReference>
<dbReference type="GO" id="GO:0005886">
    <property type="term" value="C:plasma membrane"/>
    <property type="evidence" value="ECO:0007669"/>
    <property type="project" value="TreeGrafter"/>
</dbReference>
<dbReference type="WBParaSite" id="EVEC_0000862501-mRNA-1">
    <property type="protein sequence ID" value="EVEC_0000862501-mRNA-1"/>
    <property type="gene ID" value="EVEC_0000862501"/>
</dbReference>
<dbReference type="AlphaFoldDB" id="A0A158QB89"/>
<reference evidence="4 5" key="2">
    <citation type="submission" date="2018-10" db="EMBL/GenBank/DDBJ databases">
        <authorList>
            <consortium name="Pathogen Informatics"/>
        </authorList>
    </citation>
    <scope>NUCLEOTIDE SEQUENCE [LARGE SCALE GENOMIC DNA]</scope>
</reference>
<dbReference type="EMBL" id="UXUI01009264">
    <property type="protein sequence ID" value="VDD93358.1"/>
    <property type="molecule type" value="Genomic_DNA"/>
</dbReference>
<dbReference type="GO" id="GO:0004672">
    <property type="term" value="F:protein kinase activity"/>
    <property type="evidence" value="ECO:0007669"/>
    <property type="project" value="InterPro"/>
</dbReference>
<evidence type="ECO:0000313" key="6">
    <source>
        <dbReference type="WBParaSite" id="EVEC_0000862501-mRNA-1"/>
    </source>
</evidence>
<dbReference type="Gene3D" id="1.10.510.10">
    <property type="entry name" value="Transferase(Phosphotransferase) domain 1"/>
    <property type="match status" value="2"/>
</dbReference>
<name>A0A158QB89_ENTVE</name>
<gene>
    <name evidence="4" type="ORF">EVEC_LOCUS8109</name>
</gene>
<organism evidence="6">
    <name type="scientific">Enterobius vermicularis</name>
    <name type="common">Human pinworm</name>
    <dbReference type="NCBI Taxonomy" id="51028"/>
    <lineage>
        <taxon>Eukaryota</taxon>
        <taxon>Metazoa</taxon>
        <taxon>Ecdysozoa</taxon>
        <taxon>Nematoda</taxon>
        <taxon>Chromadorea</taxon>
        <taxon>Rhabditida</taxon>
        <taxon>Spirurina</taxon>
        <taxon>Oxyuridomorpha</taxon>
        <taxon>Oxyuroidea</taxon>
        <taxon>Oxyuridae</taxon>
        <taxon>Enterobius</taxon>
    </lineage>
</organism>
<dbReference type="Proteomes" id="UP000274131">
    <property type="component" value="Unassembled WGS sequence"/>
</dbReference>
<evidence type="ECO:0000256" key="2">
    <source>
        <dbReference type="ARBA" id="ARBA00022840"/>
    </source>
</evidence>
<protein>
    <submittedName>
        <fullName evidence="6">Protein kinase domain-containing protein</fullName>
    </submittedName>
</protein>
<dbReference type="GO" id="GO:0005524">
    <property type="term" value="F:ATP binding"/>
    <property type="evidence" value="ECO:0007669"/>
    <property type="project" value="UniProtKB-KW"/>
</dbReference>
<feature type="domain" description="Protein kinase" evidence="3">
    <location>
        <begin position="1"/>
        <end position="245"/>
    </location>
</feature>
<evidence type="ECO:0000259" key="3">
    <source>
        <dbReference type="PROSITE" id="PS50011"/>
    </source>
</evidence>
<proteinExistence type="predicted"/>
<evidence type="ECO:0000313" key="4">
    <source>
        <dbReference type="EMBL" id="VDD93358.1"/>
    </source>
</evidence>
<evidence type="ECO:0000313" key="5">
    <source>
        <dbReference type="Proteomes" id="UP000274131"/>
    </source>
</evidence>
<sequence length="245" mass="28223">MIGLRGDRPTQGSEKYRKLAGETRFLQIIMREHMTICYLMASDRRSKLAWRDEKDLDFLKMNLFCVVCEVSGEERLLKSLHELRTLNKYRHDNIVSLYEISLGGEDPRLIYQYTANGSVEDRLQRKEAQSSNIPIIHGDIKTASILLDGHFKPQLSNFDLWQNGSFKEGVEEEDLVIASYFEGSFAYLPPEFKNSKILAAIYCFGIVLLKIASGSRVYAEGREKPNLPQHVLHLKAEMKMFKQNL</sequence>
<evidence type="ECO:0000256" key="1">
    <source>
        <dbReference type="ARBA" id="ARBA00022741"/>
    </source>
</evidence>
<dbReference type="Pfam" id="PF07714">
    <property type="entry name" value="PK_Tyr_Ser-Thr"/>
    <property type="match status" value="1"/>
</dbReference>
<dbReference type="InterPro" id="IPR011009">
    <property type="entry name" value="Kinase-like_dom_sf"/>
</dbReference>
<reference evidence="6" key="1">
    <citation type="submission" date="2016-04" db="UniProtKB">
        <authorList>
            <consortium name="WormBaseParasite"/>
        </authorList>
    </citation>
    <scope>IDENTIFICATION</scope>
</reference>
<dbReference type="PANTHER" id="PTHR27001">
    <property type="entry name" value="OS01G0253100 PROTEIN"/>
    <property type="match status" value="1"/>
</dbReference>
<dbReference type="STRING" id="51028.A0A158QB89"/>
<dbReference type="SUPFAM" id="SSF56112">
    <property type="entry name" value="Protein kinase-like (PK-like)"/>
    <property type="match status" value="1"/>
</dbReference>
<keyword evidence="1" id="KW-0547">Nucleotide-binding</keyword>
<dbReference type="OrthoDB" id="4062651at2759"/>
<keyword evidence="2" id="KW-0067">ATP-binding</keyword>
<keyword evidence="5" id="KW-1185">Reference proteome</keyword>